<evidence type="ECO:0000313" key="2">
    <source>
        <dbReference type="Proteomes" id="UP001064048"/>
    </source>
</evidence>
<proteinExistence type="predicted"/>
<protein>
    <submittedName>
        <fullName evidence="1">Uncharacterized protein</fullName>
    </submittedName>
</protein>
<comment type="caution">
    <text evidence="1">The sequence shown here is derived from an EMBL/GenBank/DDBJ whole genome shotgun (WGS) entry which is preliminary data.</text>
</comment>
<keyword evidence="2" id="KW-1185">Reference proteome</keyword>
<name>A0ACC0JS38_CHOFU</name>
<organism evidence="1 2">
    <name type="scientific">Choristoneura fumiferana</name>
    <name type="common">Spruce budworm moth</name>
    <name type="synonym">Archips fumiferana</name>
    <dbReference type="NCBI Taxonomy" id="7141"/>
    <lineage>
        <taxon>Eukaryota</taxon>
        <taxon>Metazoa</taxon>
        <taxon>Ecdysozoa</taxon>
        <taxon>Arthropoda</taxon>
        <taxon>Hexapoda</taxon>
        <taxon>Insecta</taxon>
        <taxon>Pterygota</taxon>
        <taxon>Neoptera</taxon>
        <taxon>Endopterygota</taxon>
        <taxon>Lepidoptera</taxon>
        <taxon>Glossata</taxon>
        <taxon>Ditrysia</taxon>
        <taxon>Tortricoidea</taxon>
        <taxon>Tortricidae</taxon>
        <taxon>Tortricinae</taxon>
        <taxon>Choristoneura</taxon>
    </lineage>
</organism>
<accession>A0ACC0JS38</accession>
<dbReference type="Proteomes" id="UP001064048">
    <property type="component" value="Chromosome 26"/>
</dbReference>
<dbReference type="EMBL" id="CM046126">
    <property type="protein sequence ID" value="KAI8426933.1"/>
    <property type="molecule type" value="Genomic_DNA"/>
</dbReference>
<evidence type="ECO:0000313" key="1">
    <source>
        <dbReference type="EMBL" id="KAI8426933.1"/>
    </source>
</evidence>
<gene>
    <name evidence="1" type="ORF">MSG28_014603</name>
</gene>
<reference evidence="1 2" key="1">
    <citation type="journal article" date="2022" name="Genome Biol. Evol.">
        <title>The Spruce Budworm Genome: Reconstructing the Evolutionary History of Antifreeze Proteins.</title>
        <authorList>
            <person name="Beliveau C."/>
            <person name="Gagne P."/>
            <person name="Picq S."/>
            <person name="Vernygora O."/>
            <person name="Keeling C.I."/>
            <person name="Pinkney K."/>
            <person name="Doucet D."/>
            <person name="Wen F."/>
            <person name="Johnston J.S."/>
            <person name="Maaroufi H."/>
            <person name="Boyle B."/>
            <person name="Laroche J."/>
            <person name="Dewar K."/>
            <person name="Juretic N."/>
            <person name="Blackburn G."/>
            <person name="Nisole A."/>
            <person name="Brunet B."/>
            <person name="Brandao M."/>
            <person name="Lumley L."/>
            <person name="Duan J."/>
            <person name="Quan G."/>
            <person name="Lucarotti C.J."/>
            <person name="Roe A.D."/>
            <person name="Sperling F.A.H."/>
            <person name="Levesque R.C."/>
            <person name="Cusson M."/>
        </authorList>
    </citation>
    <scope>NUCLEOTIDE SEQUENCE [LARGE SCALE GENOMIC DNA]</scope>
    <source>
        <strain evidence="1">Glfc:IPQL:Cfum</strain>
    </source>
</reference>
<sequence>MLSFLVYGLAAGAAQSGSNGCTLPPYPAHGTYTVHNRPEAVPGQTYSLAILTITCDPGYELFGNNATYCFSNNNWQHPMPRCTRFCRLTPDPSVKYFCKVTGDGILSGTRLCQELEPNGTVVVPECNRPVYYSNGVLLNMNCLEVTWDHIATCQPDCGTSTAKGEKLIINGTKAAHGDLPWHAGVYDKSYTPFKQVCSGSLVSTKVVISGKYRCIFEVHLFGSAIVIKEVNMIFGEKNVHDSKYGAIA</sequence>